<keyword evidence="4" id="KW-1185">Reference proteome</keyword>
<sequence length="190" mass="19905">MPSRLLLGTFAALALALTGCSPWLAPAPAPAPPPPPPVTVTVPAPPPVQQQGTSSAPESEPGNDDSDAETTAPPPSYDNCRWMDDEAGWYCRNSVEGGYFDVPDDDPGLGSCAGLTYDECTGQPPAQPPTGESESGTTSDCTSSDVYDPYECPGDSPHDDGHVDSGEIEKSCRFHGAETEQELQQCTANY</sequence>
<feature type="region of interest" description="Disordered" evidence="1">
    <location>
        <begin position="94"/>
        <end position="169"/>
    </location>
</feature>
<reference evidence="3 4" key="1">
    <citation type="submission" date="2018-11" db="EMBL/GenBank/DDBJ databases">
        <title>Saccharopolyspora rhizosphaerae sp. nov., an actinomycete isolated from rhizosphere soil in Thailand.</title>
        <authorList>
            <person name="Intra B."/>
            <person name="Euanorasetr J."/>
            <person name="Take A."/>
            <person name="Inahashi Y."/>
            <person name="Mori M."/>
            <person name="Panbangred W."/>
            <person name="Matsumoto A."/>
        </authorList>
    </citation>
    <scope>NUCLEOTIDE SEQUENCE [LARGE SCALE GENOMIC DNA]</scope>
    <source>
        <strain evidence="3 4">H219</strain>
    </source>
</reference>
<feature type="compositionally biased region" description="Basic and acidic residues" evidence="1">
    <location>
        <begin position="156"/>
        <end position="169"/>
    </location>
</feature>
<dbReference type="EMBL" id="RSAA01000010">
    <property type="protein sequence ID" value="RRO16994.1"/>
    <property type="molecule type" value="Genomic_DNA"/>
</dbReference>
<proteinExistence type="predicted"/>
<name>A0A3R8R2W9_9PSEU</name>
<protein>
    <submittedName>
        <fullName evidence="3">Uncharacterized protein</fullName>
    </submittedName>
</protein>
<keyword evidence="2" id="KW-0732">Signal</keyword>
<evidence type="ECO:0000256" key="1">
    <source>
        <dbReference type="SAM" id="MobiDB-lite"/>
    </source>
</evidence>
<dbReference type="Proteomes" id="UP000274515">
    <property type="component" value="Unassembled WGS sequence"/>
</dbReference>
<feature type="compositionally biased region" description="Pro residues" evidence="1">
    <location>
        <begin position="25"/>
        <end position="48"/>
    </location>
</feature>
<feature type="region of interest" description="Disordered" evidence="1">
    <location>
        <begin position="23"/>
        <end position="80"/>
    </location>
</feature>
<feature type="signal peptide" evidence="2">
    <location>
        <begin position="1"/>
        <end position="25"/>
    </location>
</feature>
<feature type="compositionally biased region" description="Polar residues" evidence="1">
    <location>
        <begin position="130"/>
        <end position="145"/>
    </location>
</feature>
<gene>
    <name evidence="3" type="ORF">EIL87_11995</name>
</gene>
<evidence type="ECO:0000256" key="2">
    <source>
        <dbReference type="SAM" id="SignalP"/>
    </source>
</evidence>
<feature type="chain" id="PRO_5039488360" evidence="2">
    <location>
        <begin position="26"/>
        <end position="190"/>
    </location>
</feature>
<organism evidence="3 4">
    <name type="scientific">Saccharopolyspora rhizosphaerae</name>
    <dbReference type="NCBI Taxonomy" id="2492662"/>
    <lineage>
        <taxon>Bacteria</taxon>
        <taxon>Bacillati</taxon>
        <taxon>Actinomycetota</taxon>
        <taxon>Actinomycetes</taxon>
        <taxon>Pseudonocardiales</taxon>
        <taxon>Pseudonocardiaceae</taxon>
        <taxon>Saccharopolyspora</taxon>
    </lineage>
</organism>
<accession>A0A3R8R2W9</accession>
<dbReference type="RefSeq" id="WP_125090320.1">
    <property type="nucleotide sequence ID" value="NZ_RSAA01000010.1"/>
</dbReference>
<evidence type="ECO:0000313" key="3">
    <source>
        <dbReference type="EMBL" id="RRO16994.1"/>
    </source>
</evidence>
<dbReference type="PROSITE" id="PS51257">
    <property type="entry name" value="PROKAR_LIPOPROTEIN"/>
    <property type="match status" value="1"/>
</dbReference>
<evidence type="ECO:0000313" key="4">
    <source>
        <dbReference type="Proteomes" id="UP000274515"/>
    </source>
</evidence>
<comment type="caution">
    <text evidence="3">The sequence shown here is derived from an EMBL/GenBank/DDBJ whole genome shotgun (WGS) entry which is preliminary data.</text>
</comment>
<dbReference type="AlphaFoldDB" id="A0A3R8R2W9"/>